<evidence type="ECO:0000313" key="2">
    <source>
        <dbReference type="Proteomes" id="UP000276133"/>
    </source>
</evidence>
<sequence>MYDSSSMVSFRGLPDLVNVNNKKKPDFFFFYKPVFETGFKNRKFYQKPVRNQFVQAVLTIRFEKKTGFKNLVRFRTDRPTLGVFVSEHTVQVIQNSAVRYILKLQYDIHQEAFNKLKLLTVSNRLFELSERYVEAGLSHSVPLVVCLNEYREGFESRYIEYPTPLYSYI</sequence>
<name>A0A3M7S1R1_BRAPC</name>
<comment type="caution">
    <text evidence="1">The sequence shown here is derived from an EMBL/GenBank/DDBJ whole genome shotgun (WGS) entry which is preliminary data.</text>
</comment>
<dbReference type="AlphaFoldDB" id="A0A3M7S1R1"/>
<protein>
    <submittedName>
        <fullName evidence="1">Uncharacterized protein</fullName>
    </submittedName>
</protein>
<proteinExistence type="predicted"/>
<reference evidence="1 2" key="1">
    <citation type="journal article" date="2018" name="Sci. Rep.">
        <title>Genomic signatures of local adaptation to the degree of environmental predictability in rotifers.</title>
        <authorList>
            <person name="Franch-Gras L."/>
            <person name="Hahn C."/>
            <person name="Garcia-Roger E.M."/>
            <person name="Carmona M.J."/>
            <person name="Serra M."/>
            <person name="Gomez A."/>
        </authorList>
    </citation>
    <scope>NUCLEOTIDE SEQUENCE [LARGE SCALE GENOMIC DNA]</scope>
    <source>
        <strain evidence="1">HYR1</strain>
    </source>
</reference>
<evidence type="ECO:0000313" key="1">
    <source>
        <dbReference type="EMBL" id="RNA29570.1"/>
    </source>
</evidence>
<dbReference type="EMBL" id="REGN01002201">
    <property type="protein sequence ID" value="RNA29570.1"/>
    <property type="molecule type" value="Genomic_DNA"/>
</dbReference>
<dbReference type="Proteomes" id="UP000276133">
    <property type="component" value="Unassembled WGS sequence"/>
</dbReference>
<gene>
    <name evidence="1" type="ORF">BpHYR1_041903</name>
</gene>
<accession>A0A3M7S1R1</accession>
<keyword evidence="2" id="KW-1185">Reference proteome</keyword>
<organism evidence="1 2">
    <name type="scientific">Brachionus plicatilis</name>
    <name type="common">Marine rotifer</name>
    <name type="synonym">Brachionus muelleri</name>
    <dbReference type="NCBI Taxonomy" id="10195"/>
    <lineage>
        <taxon>Eukaryota</taxon>
        <taxon>Metazoa</taxon>
        <taxon>Spiralia</taxon>
        <taxon>Gnathifera</taxon>
        <taxon>Rotifera</taxon>
        <taxon>Eurotatoria</taxon>
        <taxon>Monogononta</taxon>
        <taxon>Pseudotrocha</taxon>
        <taxon>Ploima</taxon>
        <taxon>Brachionidae</taxon>
        <taxon>Brachionus</taxon>
    </lineage>
</organism>